<dbReference type="GeneID" id="62169049"/>
<dbReference type="RefSeq" id="XP_038738724.1">
    <property type="nucleotide sequence ID" value="XM_038895975.1"/>
</dbReference>
<sequence>MERSLQCSRAAGAPGTVITVLELGSITATWGRGMRFPNFLIALLSSLFSMASCVIWCFNSTGSSSANAETRRKEMNVSLSVSEEIMLSSILSYSPDILSFKDLDNNDEIYVMEKSKDQNDILSLGTSVINDKERERSMWSKDFVVQGLRGPIVVNKNEMIYMTSSAKETTRQFTQCSVHGCVDTLAVADCQSCTLSLGLSKCLDYADFGDVVENSKNNLMKSKIVVICYDIELSTEKRS</sequence>
<dbReference type="Proteomes" id="UP000781932">
    <property type="component" value="Unassembled WGS sequence"/>
</dbReference>
<accession>A0A9P6LDM5</accession>
<evidence type="ECO:0000256" key="1">
    <source>
        <dbReference type="SAM" id="Phobius"/>
    </source>
</evidence>
<reference evidence="2" key="2">
    <citation type="submission" date="2020-11" db="EMBL/GenBank/DDBJ databases">
        <title>Whole genome sequencing of Colletotrichum sp.</title>
        <authorList>
            <person name="Li H."/>
        </authorList>
    </citation>
    <scope>NUCLEOTIDE SEQUENCE</scope>
    <source>
        <strain evidence="2">CkLH20</strain>
    </source>
</reference>
<keyword evidence="1" id="KW-1133">Transmembrane helix</keyword>
<comment type="caution">
    <text evidence="2">The sequence shown here is derived from an EMBL/GenBank/DDBJ whole genome shotgun (WGS) entry which is preliminary data.</text>
</comment>
<organism evidence="2 3">
    <name type="scientific">Colletotrichum karsti</name>
    <dbReference type="NCBI Taxonomy" id="1095194"/>
    <lineage>
        <taxon>Eukaryota</taxon>
        <taxon>Fungi</taxon>
        <taxon>Dikarya</taxon>
        <taxon>Ascomycota</taxon>
        <taxon>Pezizomycotina</taxon>
        <taxon>Sordariomycetes</taxon>
        <taxon>Hypocreomycetidae</taxon>
        <taxon>Glomerellales</taxon>
        <taxon>Glomerellaceae</taxon>
        <taxon>Colletotrichum</taxon>
        <taxon>Colletotrichum boninense species complex</taxon>
    </lineage>
</organism>
<evidence type="ECO:0000313" key="3">
    <source>
        <dbReference type="Proteomes" id="UP000781932"/>
    </source>
</evidence>
<feature type="transmembrane region" description="Helical" evidence="1">
    <location>
        <begin position="39"/>
        <end position="58"/>
    </location>
</feature>
<keyword evidence="1" id="KW-0812">Transmembrane</keyword>
<proteinExistence type="predicted"/>
<keyword evidence="1" id="KW-0472">Membrane</keyword>
<reference evidence="2" key="1">
    <citation type="submission" date="2020-03" db="EMBL/GenBank/DDBJ databases">
        <authorList>
            <person name="He L."/>
        </authorList>
    </citation>
    <scope>NUCLEOTIDE SEQUENCE</scope>
    <source>
        <strain evidence="2">CkLH20</strain>
    </source>
</reference>
<dbReference type="EMBL" id="JAATWM020000081">
    <property type="protein sequence ID" value="KAF9869263.1"/>
    <property type="molecule type" value="Genomic_DNA"/>
</dbReference>
<dbReference type="AlphaFoldDB" id="A0A9P6LDM5"/>
<gene>
    <name evidence="2" type="ORF">CkaCkLH20_13265</name>
</gene>
<name>A0A9P6LDM5_9PEZI</name>
<keyword evidence="3" id="KW-1185">Reference proteome</keyword>
<evidence type="ECO:0000313" key="2">
    <source>
        <dbReference type="EMBL" id="KAF9869263.1"/>
    </source>
</evidence>
<protein>
    <submittedName>
        <fullName evidence="2">Uncharacterized protein</fullName>
    </submittedName>
</protein>